<protein>
    <submittedName>
        <fullName evidence="1">Uncharacterized protein</fullName>
    </submittedName>
</protein>
<reference evidence="1" key="1">
    <citation type="journal article" date="2021" name="Proc. Natl. Acad. Sci. U.S.A.">
        <title>A Catalog of Tens of Thousands of Viruses from Human Metagenomes Reveals Hidden Associations with Chronic Diseases.</title>
        <authorList>
            <person name="Tisza M.J."/>
            <person name="Buck C.B."/>
        </authorList>
    </citation>
    <scope>NUCLEOTIDE SEQUENCE</scope>
    <source>
        <strain evidence="1">CtwDi18</strain>
    </source>
</reference>
<accession>A0A8S5TAX2</accession>
<dbReference type="EMBL" id="BK032778">
    <property type="protein sequence ID" value="DAF59898.1"/>
    <property type="molecule type" value="Genomic_DNA"/>
</dbReference>
<organism evidence="1">
    <name type="scientific">Siphoviridae sp. ctwDi18</name>
    <dbReference type="NCBI Taxonomy" id="2827970"/>
    <lineage>
        <taxon>Viruses</taxon>
        <taxon>Duplodnaviria</taxon>
        <taxon>Heunggongvirae</taxon>
        <taxon>Uroviricota</taxon>
        <taxon>Caudoviricetes</taxon>
    </lineage>
</organism>
<sequence>MQLGKRKNTYYVTVNYKNKKDKYIHVPCGTRYGIVDMITALNAQGIKSYTFTLYKNGLRYKEFNLVKSMLDFIKFIPLIKEEQ</sequence>
<proteinExistence type="predicted"/>
<name>A0A8S5TAX2_9CAUD</name>
<evidence type="ECO:0000313" key="1">
    <source>
        <dbReference type="EMBL" id="DAF59898.1"/>
    </source>
</evidence>